<sequence>MMIQALADLKWLLKCRTYITLRVDPSMFNLLSPVGRSHKSKADKHARKAHGTIKYSGGKLNEKGVILEIEGLKPNQFKNAQFEIKATADPGLFEVGAKFMGVEVQKVEVNFQDLLQLQYEGVAVMEMFGKTKINVNLLIFLLNKKFYSSGNALN</sequence>
<keyword evidence="2" id="KW-1185">Reference proteome</keyword>
<proteinExistence type="predicted"/>
<protein>
    <submittedName>
        <fullName evidence="1">IQGA2-like protein</fullName>
    </submittedName>
</protein>
<accession>A0ABY7DVB2</accession>
<dbReference type="PANTHER" id="PTHR14149:SF14">
    <property type="entry name" value="CALPONIN-HOMOLOGY (CH) DOMAIN-CONTAINING PROTEIN"/>
    <property type="match status" value="1"/>
</dbReference>
<name>A0ABY7DVB2_MYAAR</name>
<evidence type="ECO:0000313" key="2">
    <source>
        <dbReference type="Proteomes" id="UP001164746"/>
    </source>
</evidence>
<dbReference type="SUPFAM" id="SSF143885">
    <property type="entry name" value="RGC domain-like"/>
    <property type="match status" value="1"/>
</dbReference>
<dbReference type="EMBL" id="CP111014">
    <property type="protein sequence ID" value="WAR00241.1"/>
    <property type="molecule type" value="Genomic_DNA"/>
</dbReference>
<reference evidence="1" key="1">
    <citation type="submission" date="2022-11" db="EMBL/GenBank/DDBJ databases">
        <title>Centuries of genome instability and evolution in soft-shell clam transmissible cancer (bioRxiv).</title>
        <authorList>
            <person name="Hart S.F.M."/>
            <person name="Yonemitsu M.A."/>
            <person name="Giersch R.M."/>
            <person name="Beal B.F."/>
            <person name="Arriagada G."/>
            <person name="Davis B.W."/>
            <person name="Ostrander E.A."/>
            <person name="Goff S.P."/>
            <person name="Metzger M.J."/>
        </authorList>
    </citation>
    <scope>NUCLEOTIDE SEQUENCE</scope>
    <source>
        <strain evidence="1">MELC-2E11</strain>
        <tissue evidence="1">Siphon/mantle</tissue>
    </source>
</reference>
<organism evidence="1 2">
    <name type="scientific">Mya arenaria</name>
    <name type="common">Soft-shell clam</name>
    <dbReference type="NCBI Taxonomy" id="6604"/>
    <lineage>
        <taxon>Eukaryota</taxon>
        <taxon>Metazoa</taxon>
        <taxon>Spiralia</taxon>
        <taxon>Lophotrochozoa</taxon>
        <taxon>Mollusca</taxon>
        <taxon>Bivalvia</taxon>
        <taxon>Autobranchia</taxon>
        <taxon>Heteroconchia</taxon>
        <taxon>Euheterodonta</taxon>
        <taxon>Imparidentia</taxon>
        <taxon>Neoheterodontei</taxon>
        <taxon>Myida</taxon>
        <taxon>Myoidea</taxon>
        <taxon>Myidae</taxon>
        <taxon>Mya</taxon>
    </lineage>
</organism>
<gene>
    <name evidence="1" type="ORF">MAR_024613</name>
</gene>
<dbReference type="PANTHER" id="PTHR14149">
    <property type="entry name" value="RAS GTPASE-ACTIVATING PROTEIN WITH IQ MOTIF"/>
    <property type="match status" value="1"/>
</dbReference>
<dbReference type="Proteomes" id="UP001164746">
    <property type="component" value="Chromosome 3"/>
</dbReference>
<evidence type="ECO:0000313" key="1">
    <source>
        <dbReference type="EMBL" id="WAR00241.1"/>
    </source>
</evidence>